<keyword evidence="6" id="KW-1185">Reference proteome</keyword>
<dbReference type="EMBL" id="SLZW01000009">
    <property type="protein sequence ID" value="TCS61011.1"/>
    <property type="molecule type" value="Genomic_DNA"/>
</dbReference>
<dbReference type="GO" id="GO:0008168">
    <property type="term" value="F:methyltransferase activity"/>
    <property type="evidence" value="ECO:0007669"/>
    <property type="project" value="UniProtKB-KW"/>
</dbReference>
<dbReference type="GO" id="GO:0003723">
    <property type="term" value="F:RNA binding"/>
    <property type="evidence" value="ECO:0007669"/>
    <property type="project" value="UniProtKB-KW"/>
</dbReference>
<dbReference type="InterPro" id="IPR029063">
    <property type="entry name" value="SAM-dependent_MTases_sf"/>
</dbReference>
<evidence type="ECO:0000256" key="3">
    <source>
        <dbReference type="ARBA" id="ARBA00022691"/>
    </source>
</evidence>
<evidence type="ECO:0000256" key="1">
    <source>
        <dbReference type="ARBA" id="ARBA00022603"/>
    </source>
</evidence>
<sequence>MTDSHLGAFLLQWIKSPQEMGSLVPSGGTLANAMARQVGMRENGTIIELGAGTGVITSVLLKAVSRADQLIVVENNPNLAGLLRGTFPDAQIVERDAAKLGVIAREHNVGEACDIVSGLPFLLLTRKKQYAILKQAFALIGSGGTFVQFTYGPKTPISPKVLNRLGITGRRVAFVWRNMPPAFVWRFEKRRTAAFEASHEGVLSDSPAHGAPSPSSA</sequence>
<dbReference type="GO" id="GO:0032259">
    <property type="term" value="P:methylation"/>
    <property type="evidence" value="ECO:0007669"/>
    <property type="project" value="UniProtKB-KW"/>
</dbReference>
<keyword evidence="3" id="KW-0949">S-adenosyl-L-methionine</keyword>
<accession>A0A4V6NYG9</accession>
<evidence type="ECO:0000256" key="2">
    <source>
        <dbReference type="ARBA" id="ARBA00022679"/>
    </source>
</evidence>
<proteinExistence type="predicted"/>
<name>A0A4V6NYG9_9PROT</name>
<dbReference type="SUPFAM" id="SSF53335">
    <property type="entry name" value="S-adenosyl-L-methionine-dependent methyltransferases"/>
    <property type="match status" value="1"/>
</dbReference>
<keyword evidence="4" id="KW-0694">RNA-binding</keyword>
<dbReference type="InterPro" id="IPR001737">
    <property type="entry name" value="KsgA/Erm"/>
</dbReference>
<comment type="caution">
    <text evidence="5">The sequence shown here is derived from an EMBL/GenBank/DDBJ whole genome shotgun (WGS) entry which is preliminary data.</text>
</comment>
<keyword evidence="1 5" id="KW-0489">Methyltransferase</keyword>
<evidence type="ECO:0000256" key="4">
    <source>
        <dbReference type="ARBA" id="ARBA00022884"/>
    </source>
</evidence>
<dbReference type="RefSeq" id="WP_132939822.1">
    <property type="nucleotide sequence ID" value="NZ_CP119676.1"/>
</dbReference>
<keyword evidence="2 5" id="KW-0808">Transferase</keyword>
<dbReference type="CDD" id="cd02440">
    <property type="entry name" value="AdoMet_MTases"/>
    <property type="match status" value="1"/>
</dbReference>
<evidence type="ECO:0000313" key="6">
    <source>
        <dbReference type="Proteomes" id="UP000295304"/>
    </source>
</evidence>
<protein>
    <submittedName>
        <fullName evidence="5">Phosphatidylethanolamine/phosphatidyl-N-methylethanolamine N-methyltransferase</fullName>
    </submittedName>
</protein>
<dbReference type="Pfam" id="PF00398">
    <property type="entry name" value="RrnaAD"/>
    <property type="match status" value="1"/>
</dbReference>
<gene>
    <name evidence="5" type="ORF">EDD55_109173</name>
</gene>
<dbReference type="Gene3D" id="3.40.50.150">
    <property type="entry name" value="Vaccinia Virus protein VP39"/>
    <property type="match status" value="1"/>
</dbReference>
<reference evidence="5 6" key="1">
    <citation type="submission" date="2019-03" db="EMBL/GenBank/DDBJ databases">
        <title>Genomic Encyclopedia of Type Strains, Phase IV (KMG-IV): sequencing the most valuable type-strain genomes for metagenomic binning, comparative biology and taxonomic classification.</title>
        <authorList>
            <person name="Goeker M."/>
        </authorList>
    </citation>
    <scope>NUCLEOTIDE SEQUENCE [LARGE SCALE GENOMIC DNA]</scope>
    <source>
        <strain evidence="5 6">DSM 101688</strain>
    </source>
</reference>
<dbReference type="OrthoDB" id="9805585at2"/>
<dbReference type="Proteomes" id="UP000295304">
    <property type="component" value="Unassembled WGS sequence"/>
</dbReference>
<dbReference type="AlphaFoldDB" id="A0A4V6NYG9"/>
<organism evidence="5 6">
    <name type="scientific">Varunaivibrio sulfuroxidans</name>
    <dbReference type="NCBI Taxonomy" id="1773489"/>
    <lineage>
        <taxon>Bacteria</taxon>
        <taxon>Pseudomonadati</taxon>
        <taxon>Pseudomonadota</taxon>
        <taxon>Alphaproteobacteria</taxon>
        <taxon>Rhodospirillales</taxon>
        <taxon>Magnetovibrionaceae</taxon>
        <taxon>Varunaivibrio</taxon>
    </lineage>
</organism>
<evidence type="ECO:0000313" key="5">
    <source>
        <dbReference type="EMBL" id="TCS61011.1"/>
    </source>
</evidence>